<evidence type="ECO:0000256" key="7">
    <source>
        <dbReference type="ARBA" id="ARBA00023136"/>
    </source>
</evidence>
<dbReference type="PANTHER" id="PTHR48182">
    <property type="entry name" value="PROTEIN SERAC1"/>
    <property type="match status" value="1"/>
</dbReference>
<feature type="compositionally biased region" description="Polar residues" evidence="8">
    <location>
        <begin position="17"/>
        <end position="28"/>
    </location>
</feature>
<dbReference type="eggNOG" id="KOG2029">
    <property type="taxonomic scope" value="Eukaryota"/>
</dbReference>
<evidence type="ECO:0000313" key="11">
    <source>
        <dbReference type="Proteomes" id="UP000019471"/>
    </source>
</evidence>
<keyword evidence="11" id="KW-1185">Reference proteome</keyword>
<keyword evidence="5" id="KW-0256">Endoplasmic reticulum</keyword>
<dbReference type="GeneID" id="19193105"/>
<dbReference type="GO" id="GO:0005739">
    <property type="term" value="C:mitochondrion"/>
    <property type="evidence" value="ECO:0007669"/>
    <property type="project" value="UniProtKB-SubCell"/>
</dbReference>
<feature type="region of interest" description="Disordered" evidence="8">
    <location>
        <begin position="1"/>
        <end position="28"/>
    </location>
</feature>
<protein>
    <recommendedName>
        <fullName evidence="9">DUF676 domain-containing protein</fullName>
    </recommendedName>
</protein>
<feature type="domain" description="DUF676" evidence="9">
    <location>
        <begin position="51"/>
        <end position="188"/>
    </location>
</feature>
<dbReference type="InterPro" id="IPR052374">
    <property type="entry name" value="SERAC1"/>
</dbReference>
<gene>
    <name evidence="10" type="ORF">A1O5_08406</name>
</gene>
<comment type="caution">
    <text evidence="10">The sequence shown here is derived from an EMBL/GenBank/DDBJ whole genome shotgun (WGS) entry which is preliminary data.</text>
</comment>
<accession>W9WKC1</accession>
<dbReference type="Pfam" id="PF05057">
    <property type="entry name" value="DUF676"/>
    <property type="match status" value="1"/>
</dbReference>
<comment type="subcellular location">
    <subcellularLocation>
        <location evidence="2">Endoplasmic reticulum</location>
    </subcellularLocation>
    <subcellularLocation>
        <location evidence="3">Membrane</location>
    </subcellularLocation>
    <subcellularLocation>
        <location evidence="1">Mitochondrion</location>
    </subcellularLocation>
</comment>
<sequence length="355" mass="39326">MNFFRNFWRGTERASPQAGTNSANEEGHLCSSNNESAFEIFAEPEDAIVDIVLVHGLGGDVVDTWDHPLTNVVWPRDILPADVPDARIMSFRYDSKFVRSFGPVSSNTIRDHGRVLAGALDSTRDVAGYPTRPIIFIAHSLGGLVCEYAILLSEKDYLANSTIGIITLGTPHEGSNLANWSKILSGIAKVFPASNKIVDALRPCSEELGSLQDDFFLMLRRRRQRREPVPDIVCFYEELEMNRALGLIVTKRSATLSSYRKYSLHGNHVSMVKFSGRSDAGYQAIMREIKMWVKEIEGKKTGSQAVGSGRDIEPHGMQHGKTFRNYYAGNVTHSGQVFQGDITSSSTINISALPK</sequence>
<dbReference type="EMBL" id="AMGX01000013">
    <property type="protein sequence ID" value="EXJ68612.1"/>
    <property type="molecule type" value="Genomic_DNA"/>
</dbReference>
<dbReference type="Gene3D" id="3.40.50.1820">
    <property type="entry name" value="alpha/beta hydrolase"/>
    <property type="match status" value="1"/>
</dbReference>
<evidence type="ECO:0000256" key="1">
    <source>
        <dbReference type="ARBA" id="ARBA00004173"/>
    </source>
</evidence>
<dbReference type="GO" id="GO:0005783">
    <property type="term" value="C:endoplasmic reticulum"/>
    <property type="evidence" value="ECO:0007669"/>
    <property type="project" value="UniProtKB-SubCell"/>
</dbReference>
<evidence type="ECO:0000256" key="2">
    <source>
        <dbReference type="ARBA" id="ARBA00004240"/>
    </source>
</evidence>
<proteinExistence type="inferred from homology"/>
<evidence type="ECO:0000256" key="8">
    <source>
        <dbReference type="SAM" id="MobiDB-lite"/>
    </source>
</evidence>
<dbReference type="Proteomes" id="UP000019471">
    <property type="component" value="Unassembled WGS sequence"/>
</dbReference>
<dbReference type="OrthoDB" id="427518at2759"/>
<reference evidence="10 11" key="1">
    <citation type="submission" date="2013-03" db="EMBL/GenBank/DDBJ databases">
        <title>The Genome Sequence of Cladophialophora psammophila CBS 110553.</title>
        <authorList>
            <consortium name="The Broad Institute Genomics Platform"/>
            <person name="Cuomo C."/>
            <person name="de Hoog S."/>
            <person name="Gorbushina A."/>
            <person name="Walker B."/>
            <person name="Young S.K."/>
            <person name="Zeng Q."/>
            <person name="Gargeya S."/>
            <person name="Fitzgerald M."/>
            <person name="Haas B."/>
            <person name="Abouelleil A."/>
            <person name="Allen A.W."/>
            <person name="Alvarado L."/>
            <person name="Arachchi H.M."/>
            <person name="Berlin A.M."/>
            <person name="Chapman S.B."/>
            <person name="Gainer-Dewar J."/>
            <person name="Goldberg J."/>
            <person name="Griggs A."/>
            <person name="Gujja S."/>
            <person name="Hansen M."/>
            <person name="Howarth C."/>
            <person name="Imamovic A."/>
            <person name="Ireland A."/>
            <person name="Larimer J."/>
            <person name="McCowan C."/>
            <person name="Murphy C."/>
            <person name="Pearson M."/>
            <person name="Poon T.W."/>
            <person name="Priest M."/>
            <person name="Roberts A."/>
            <person name="Saif S."/>
            <person name="Shea T."/>
            <person name="Sisk P."/>
            <person name="Sykes S."/>
            <person name="Wortman J."/>
            <person name="Nusbaum C."/>
            <person name="Birren B."/>
        </authorList>
    </citation>
    <scope>NUCLEOTIDE SEQUENCE [LARGE SCALE GENOMIC DNA]</scope>
    <source>
        <strain evidence="10 11">CBS 110553</strain>
    </source>
</reference>
<dbReference type="PANTHER" id="PTHR48182:SF2">
    <property type="entry name" value="PROTEIN SERAC1"/>
    <property type="match status" value="1"/>
</dbReference>
<organism evidence="10 11">
    <name type="scientific">Cladophialophora psammophila CBS 110553</name>
    <dbReference type="NCBI Taxonomy" id="1182543"/>
    <lineage>
        <taxon>Eukaryota</taxon>
        <taxon>Fungi</taxon>
        <taxon>Dikarya</taxon>
        <taxon>Ascomycota</taxon>
        <taxon>Pezizomycotina</taxon>
        <taxon>Eurotiomycetes</taxon>
        <taxon>Chaetothyriomycetidae</taxon>
        <taxon>Chaetothyriales</taxon>
        <taxon>Herpotrichiellaceae</taxon>
        <taxon>Cladophialophora</taxon>
    </lineage>
</organism>
<dbReference type="SUPFAM" id="SSF53474">
    <property type="entry name" value="alpha/beta-Hydrolases"/>
    <property type="match status" value="1"/>
</dbReference>
<dbReference type="GO" id="GO:0016020">
    <property type="term" value="C:membrane"/>
    <property type="evidence" value="ECO:0007669"/>
    <property type="project" value="UniProtKB-SubCell"/>
</dbReference>
<evidence type="ECO:0000256" key="6">
    <source>
        <dbReference type="ARBA" id="ARBA00023128"/>
    </source>
</evidence>
<evidence type="ECO:0000256" key="5">
    <source>
        <dbReference type="ARBA" id="ARBA00022824"/>
    </source>
</evidence>
<dbReference type="RefSeq" id="XP_007747178.1">
    <property type="nucleotide sequence ID" value="XM_007748988.1"/>
</dbReference>
<evidence type="ECO:0000256" key="3">
    <source>
        <dbReference type="ARBA" id="ARBA00004370"/>
    </source>
</evidence>
<dbReference type="AlphaFoldDB" id="W9WKC1"/>
<dbReference type="InterPro" id="IPR029058">
    <property type="entry name" value="AB_hydrolase_fold"/>
</dbReference>
<dbReference type="InterPro" id="IPR007751">
    <property type="entry name" value="DUF676_lipase-like"/>
</dbReference>
<comment type="similarity">
    <text evidence="4">Belongs to the putative lipase ROG1 family.</text>
</comment>
<name>W9WKC1_9EURO</name>
<evidence type="ECO:0000256" key="4">
    <source>
        <dbReference type="ARBA" id="ARBA00007920"/>
    </source>
</evidence>
<dbReference type="HOGENOM" id="CLU_023317_0_0_1"/>
<keyword evidence="6" id="KW-0496">Mitochondrion</keyword>
<keyword evidence="7" id="KW-0472">Membrane</keyword>
<evidence type="ECO:0000313" key="10">
    <source>
        <dbReference type="EMBL" id="EXJ68612.1"/>
    </source>
</evidence>
<evidence type="ECO:0000259" key="9">
    <source>
        <dbReference type="Pfam" id="PF05057"/>
    </source>
</evidence>